<comment type="similarity">
    <text evidence="1 13 14">Belongs to the ATPase B chain family.</text>
</comment>
<dbReference type="Pfam" id="PF00430">
    <property type="entry name" value="ATP-synt_B"/>
    <property type="match status" value="1"/>
</dbReference>
<dbReference type="GO" id="GO:0005886">
    <property type="term" value="C:plasma membrane"/>
    <property type="evidence" value="ECO:0007669"/>
    <property type="project" value="UniProtKB-SubCell"/>
</dbReference>
<feature type="transmembrane region" description="Helical" evidence="13">
    <location>
        <begin position="22"/>
        <end position="41"/>
    </location>
</feature>
<dbReference type="GO" id="GO:0045259">
    <property type="term" value="C:proton-transporting ATP synthase complex"/>
    <property type="evidence" value="ECO:0007669"/>
    <property type="project" value="UniProtKB-KW"/>
</dbReference>
<evidence type="ECO:0000256" key="6">
    <source>
        <dbReference type="ARBA" id="ARBA00022989"/>
    </source>
</evidence>
<keyword evidence="9 13" id="KW-0066">ATP synthesis</keyword>
<dbReference type="InterPro" id="IPR050059">
    <property type="entry name" value="ATP_synthase_B_chain"/>
</dbReference>
<dbReference type="CDD" id="cd06503">
    <property type="entry name" value="ATP-synt_Fo_b"/>
    <property type="match status" value="1"/>
</dbReference>
<name>A0A2S9YKN3_9BACT</name>
<keyword evidence="7 13" id="KW-0406">Ion transport</keyword>
<gene>
    <name evidence="15" type="primary">atpF_1</name>
    <name evidence="13" type="synonym">atpF</name>
    <name evidence="15" type="ORF">ENSA7_44300</name>
</gene>
<dbReference type="GO" id="GO:0046933">
    <property type="term" value="F:proton-transporting ATP synthase activity, rotational mechanism"/>
    <property type="evidence" value="ECO:0007669"/>
    <property type="project" value="UniProtKB-UniRule"/>
</dbReference>
<comment type="subcellular location">
    <subcellularLocation>
        <location evidence="13">Cell membrane</location>
        <topology evidence="13">Single-pass membrane protein</topology>
    </subcellularLocation>
    <subcellularLocation>
        <location evidence="12">Endomembrane system</location>
        <topology evidence="12">Single-pass membrane protein</topology>
    </subcellularLocation>
</comment>
<evidence type="ECO:0000313" key="15">
    <source>
        <dbReference type="EMBL" id="PRQ05661.1"/>
    </source>
</evidence>
<comment type="function">
    <text evidence="11">Component of the F(0) channel, it forms part of the peripheral stalk, linking F(1) to F(0). The b'-subunit is a diverged and duplicated form of b found in plants and photosynthetic bacteria.</text>
</comment>
<protein>
    <recommendedName>
        <fullName evidence="13">ATP synthase subunit b</fullName>
    </recommendedName>
    <alternativeName>
        <fullName evidence="13">ATP synthase F(0) sector subunit b</fullName>
    </alternativeName>
    <alternativeName>
        <fullName evidence="13">ATPase subunit I</fullName>
    </alternativeName>
    <alternativeName>
        <fullName evidence="13">F-type ATPase subunit b</fullName>
        <shortName evidence="13">F-ATPase subunit b</shortName>
    </alternativeName>
</protein>
<sequence length="155" mass="16986">MTNTALLVASESLPVVDIDNTVFLQAILFLVLFIVLNSLLFKPWLEVKARRAQQIGGALADAAQLRTQAQQSSLEYDERLSKARDEAIALRSDRRREAEVEEAQIVAVARTAASEALEARKLTLARETEQARGELGGRVSTLADEIAQQILGRSA</sequence>
<proteinExistence type="inferred from homology"/>
<evidence type="ECO:0000256" key="10">
    <source>
        <dbReference type="ARBA" id="ARBA00025198"/>
    </source>
</evidence>
<accession>A0A2S9YKN3</accession>
<evidence type="ECO:0000256" key="4">
    <source>
        <dbReference type="ARBA" id="ARBA00022692"/>
    </source>
</evidence>
<evidence type="ECO:0000256" key="5">
    <source>
        <dbReference type="ARBA" id="ARBA00022781"/>
    </source>
</evidence>
<keyword evidence="2 13" id="KW-0813">Transport</keyword>
<dbReference type="Proteomes" id="UP000238823">
    <property type="component" value="Unassembled WGS sequence"/>
</dbReference>
<keyword evidence="3 13" id="KW-0138">CF(0)</keyword>
<keyword evidence="8 13" id="KW-0472">Membrane</keyword>
<evidence type="ECO:0000256" key="8">
    <source>
        <dbReference type="ARBA" id="ARBA00023136"/>
    </source>
</evidence>
<dbReference type="PANTHER" id="PTHR33445">
    <property type="entry name" value="ATP SYNTHASE SUBUNIT B', CHLOROPLASTIC"/>
    <property type="match status" value="1"/>
</dbReference>
<evidence type="ECO:0000256" key="9">
    <source>
        <dbReference type="ARBA" id="ARBA00023310"/>
    </source>
</evidence>
<dbReference type="EMBL" id="PVNL01000091">
    <property type="protein sequence ID" value="PRQ05661.1"/>
    <property type="molecule type" value="Genomic_DNA"/>
</dbReference>
<evidence type="ECO:0000313" key="16">
    <source>
        <dbReference type="Proteomes" id="UP000238823"/>
    </source>
</evidence>
<dbReference type="AlphaFoldDB" id="A0A2S9YKN3"/>
<comment type="function">
    <text evidence="10 13">F(1)F(0) ATP synthase produces ATP from ADP in the presence of a proton or sodium gradient. F-type ATPases consist of two structural domains, F(1) containing the extramembraneous catalytic core and F(0) containing the membrane proton channel, linked together by a central stalk and a peripheral stalk. During catalysis, ATP synthesis in the catalytic domain of F(1) is coupled via a rotary mechanism of the central stalk subunits to proton translocation.</text>
</comment>
<evidence type="ECO:0000256" key="14">
    <source>
        <dbReference type="RuleBase" id="RU003848"/>
    </source>
</evidence>
<evidence type="ECO:0000256" key="2">
    <source>
        <dbReference type="ARBA" id="ARBA00022448"/>
    </source>
</evidence>
<dbReference type="HAMAP" id="MF_01398">
    <property type="entry name" value="ATP_synth_b_bprime"/>
    <property type="match status" value="1"/>
</dbReference>
<keyword evidence="13" id="KW-1003">Cell membrane</keyword>
<evidence type="ECO:0000256" key="11">
    <source>
        <dbReference type="ARBA" id="ARBA00025614"/>
    </source>
</evidence>
<keyword evidence="4 13" id="KW-0812">Transmembrane</keyword>
<comment type="caution">
    <text evidence="15">The sequence shown here is derived from an EMBL/GenBank/DDBJ whole genome shotgun (WGS) entry which is preliminary data.</text>
</comment>
<comment type="subunit">
    <text evidence="13">F-type ATPases have 2 components, F(1) - the catalytic core - and F(0) - the membrane proton channel. F(1) has five subunits: alpha(3), beta(3), gamma(1), delta(1), epsilon(1). F(0) has three main subunits: a(1), b(2) and c(10-14). The alpha and beta chains form an alternating ring which encloses part of the gamma chain. F(1) is attached to F(0) by a central stalk formed by the gamma and epsilon chains, while a peripheral stalk is formed by the delta and b chains.</text>
</comment>
<keyword evidence="6 13" id="KW-1133">Transmembrane helix</keyword>
<reference evidence="15 16" key="1">
    <citation type="submission" date="2018-03" db="EMBL/GenBank/DDBJ databases">
        <title>Draft Genome Sequences of the Obligatory Marine Myxobacteria Enhygromyxa salina SWB007.</title>
        <authorList>
            <person name="Poehlein A."/>
            <person name="Moghaddam J.A."/>
            <person name="Harms H."/>
            <person name="Alanjari M."/>
            <person name="Koenig G.M."/>
            <person name="Daniel R."/>
            <person name="Schaeberle T.F."/>
        </authorList>
    </citation>
    <scope>NUCLEOTIDE SEQUENCE [LARGE SCALE GENOMIC DNA]</scope>
    <source>
        <strain evidence="15 16">SWB007</strain>
    </source>
</reference>
<evidence type="ECO:0000256" key="1">
    <source>
        <dbReference type="ARBA" id="ARBA00005513"/>
    </source>
</evidence>
<dbReference type="RefSeq" id="WP_181234004.1">
    <property type="nucleotide sequence ID" value="NZ_PVNL01000091.1"/>
</dbReference>
<evidence type="ECO:0000256" key="13">
    <source>
        <dbReference type="HAMAP-Rule" id="MF_01398"/>
    </source>
</evidence>
<keyword evidence="5 13" id="KW-0375">Hydrogen ion transport</keyword>
<evidence type="ECO:0000256" key="7">
    <source>
        <dbReference type="ARBA" id="ARBA00023065"/>
    </source>
</evidence>
<dbReference type="PANTHER" id="PTHR33445:SF2">
    <property type="entry name" value="ATP SYNTHASE SUBUNIT B', CHLOROPLASTIC"/>
    <property type="match status" value="1"/>
</dbReference>
<evidence type="ECO:0000256" key="3">
    <source>
        <dbReference type="ARBA" id="ARBA00022547"/>
    </source>
</evidence>
<organism evidence="15 16">
    <name type="scientific">Enhygromyxa salina</name>
    <dbReference type="NCBI Taxonomy" id="215803"/>
    <lineage>
        <taxon>Bacteria</taxon>
        <taxon>Pseudomonadati</taxon>
        <taxon>Myxococcota</taxon>
        <taxon>Polyangia</taxon>
        <taxon>Nannocystales</taxon>
        <taxon>Nannocystaceae</taxon>
        <taxon>Enhygromyxa</taxon>
    </lineage>
</organism>
<dbReference type="GO" id="GO:0012505">
    <property type="term" value="C:endomembrane system"/>
    <property type="evidence" value="ECO:0007669"/>
    <property type="project" value="UniProtKB-SubCell"/>
</dbReference>
<evidence type="ECO:0000256" key="12">
    <source>
        <dbReference type="ARBA" id="ARBA00037847"/>
    </source>
</evidence>
<dbReference type="InterPro" id="IPR002146">
    <property type="entry name" value="ATP_synth_b/b'su_bac/chlpt"/>
</dbReference>
<dbReference type="GO" id="GO:0046961">
    <property type="term" value="F:proton-transporting ATPase activity, rotational mechanism"/>
    <property type="evidence" value="ECO:0007669"/>
    <property type="project" value="TreeGrafter"/>
</dbReference>